<reference evidence="1" key="3">
    <citation type="submission" date="2025-08" db="UniProtKB">
        <authorList>
            <consortium name="Ensembl"/>
        </authorList>
    </citation>
    <scope>IDENTIFICATION</scope>
</reference>
<protein>
    <submittedName>
        <fullName evidence="1">Uncharacterized protein</fullName>
    </submittedName>
</protein>
<keyword evidence="2" id="KW-1185">Reference proteome</keyword>
<dbReference type="HOGENOM" id="CLU_3241854_0_0_1"/>
<sequence>MPTPLINNLYSQHMPLLYLSLRFQPRGPTAMTSVSCTPRAKND</sequence>
<evidence type="ECO:0000313" key="2">
    <source>
        <dbReference type="Proteomes" id="UP000008144"/>
    </source>
</evidence>
<evidence type="ECO:0000313" key="1">
    <source>
        <dbReference type="Ensembl" id="ENSCINP00000034659.1"/>
    </source>
</evidence>
<proteinExistence type="predicted"/>
<dbReference type="InParanoid" id="H2XYC5"/>
<reference evidence="1" key="2">
    <citation type="journal article" date="2008" name="Genome Biol.">
        <title>Improved genome assembly and evidence-based global gene model set for the chordate Ciona intestinalis: new insight into intron and operon populations.</title>
        <authorList>
            <person name="Satou Y."/>
            <person name="Mineta K."/>
            <person name="Ogasawara M."/>
            <person name="Sasakura Y."/>
            <person name="Shoguchi E."/>
            <person name="Ueno K."/>
            <person name="Yamada L."/>
            <person name="Matsumoto J."/>
            <person name="Wasserscheid J."/>
            <person name="Dewar K."/>
            <person name="Wiley G.B."/>
            <person name="Macmil S.L."/>
            <person name="Roe B.A."/>
            <person name="Zeller R.W."/>
            <person name="Hastings K.E."/>
            <person name="Lemaire P."/>
            <person name="Lindquist E."/>
            <person name="Endo T."/>
            <person name="Hotta K."/>
            <person name="Inaba K."/>
        </authorList>
    </citation>
    <scope>NUCLEOTIDE SEQUENCE [LARGE SCALE GENOMIC DNA]</scope>
    <source>
        <strain evidence="1">wild type</strain>
    </source>
</reference>
<name>H2XYC5_CIOIN</name>
<dbReference type="Ensembl" id="ENSCINT00000035903.1">
    <property type="protein sequence ID" value="ENSCINP00000034659.1"/>
    <property type="gene ID" value="ENSCING00000018379.1"/>
</dbReference>
<accession>H2XYC5</accession>
<organism evidence="1 2">
    <name type="scientific">Ciona intestinalis</name>
    <name type="common">Transparent sea squirt</name>
    <name type="synonym">Ascidia intestinalis</name>
    <dbReference type="NCBI Taxonomy" id="7719"/>
    <lineage>
        <taxon>Eukaryota</taxon>
        <taxon>Metazoa</taxon>
        <taxon>Chordata</taxon>
        <taxon>Tunicata</taxon>
        <taxon>Ascidiacea</taxon>
        <taxon>Phlebobranchia</taxon>
        <taxon>Cionidae</taxon>
        <taxon>Ciona</taxon>
    </lineage>
</organism>
<reference evidence="2" key="1">
    <citation type="journal article" date="2002" name="Science">
        <title>The draft genome of Ciona intestinalis: insights into chordate and vertebrate origins.</title>
        <authorList>
            <person name="Dehal P."/>
            <person name="Satou Y."/>
            <person name="Campbell R.K."/>
            <person name="Chapman J."/>
            <person name="Degnan B."/>
            <person name="De Tomaso A."/>
            <person name="Davidson B."/>
            <person name="Di Gregorio A."/>
            <person name="Gelpke M."/>
            <person name="Goodstein D.M."/>
            <person name="Harafuji N."/>
            <person name="Hastings K.E."/>
            <person name="Ho I."/>
            <person name="Hotta K."/>
            <person name="Huang W."/>
            <person name="Kawashima T."/>
            <person name="Lemaire P."/>
            <person name="Martinez D."/>
            <person name="Meinertzhagen I.A."/>
            <person name="Necula S."/>
            <person name="Nonaka M."/>
            <person name="Putnam N."/>
            <person name="Rash S."/>
            <person name="Saiga H."/>
            <person name="Satake M."/>
            <person name="Terry A."/>
            <person name="Yamada L."/>
            <person name="Wang H.G."/>
            <person name="Awazu S."/>
            <person name="Azumi K."/>
            <person name="Boore J."/>
            <person name="Branno M."/>
            <person name="Chin-Bow S."/>
            <person name="DeSantis R."/>
            <person name="Doyle S."/>
            <person name="Francino P."/>
            <person name="Keys D.N."/>
            <person name="Haga S."/>
            <person name="Hayashi H."/>
            <person name="Hino K."/>
            <person name="Imai K.S."/>
            <person name="Inaba K."/>
            <person name="Kano S."/>
            <person name="Kobayashi K."/>
            <person name="Kobayashi M."/>
            <person name="Lee B.I."/>
            <person name="Makabe K.W."/>
            <person name="Manohar C."/>
            <person name="Matassi G."/>
            <person name="Medina M."/>
            <person name="Mochizuki Y."/>
            <person name="Mount S."/>
            <person name="Morishita T."/>
            <person name="Miura S."/>
            <person name="Nakayama A."/>
            <person name="Nishizaka S."/>
            <person name="Nomoto H."/>
            <person name="Ohta F."/>
            <person name="Oishi K."/>
            <person name="Rigoutsos I."/>
            <person name="Sano M."/>
            <person name="Sasaki A."/>
            <person name="Sasakura Y."/>
            <person name="Shoguchi E."/>
            <person name="Shin-i T."/>
            <person name="Spagnuolo A."/>
            <person name="Stainier D."/>
            <person name="Suzuki M.M."/>
            <person name="Tassy O."/>
            <person name="Takatori N."/>
            <person name="Tokuoka M."/>
            <person name="Yagi K."/>
            <person name="Yoshizaki F."/>
            <person name="Wada S."/>
            <person name="Zhang C."/>
            <person name="Hyatt P.D."/>
            <person name="Larimer F."/>
            <person name="Detter C."/>
            <person name="Doggett N."/>
            <person name="Glavina T."/>
            <person name="Hawkins T."/>
            <person name="Richardson P."/>
            <person name="Lucas S."/>
            <person name="Kohara Y."/>
            <person name="Levine M."/>
            <person name="Satoh N."/>
            <person name="Rokhsar D.S."/>
        </authorList>
    </citation>
    <scope>NUCLEOTIDE SEQUENCE [LARGE SCALE GENOMIC DNA]</scope>
</reference>
<dbReference type="EMBL" id="EAAA01002149">
    <property type="status" value="NOT_ANNOTATED_CDS"/>
    <property type="molecule type" value="Genomic_DNA"/>
</dbReference>
<dbReference type="Proteomes" id="UP000008144">
    <property type="component" value="Chromosome 5"/>
</dbReference>
<dbReference type="AlphaFoldDB" id="H2XYC5"/>
<reference evidence="1" key="4">
    <citation type="submission" date="2025-09" db="UniProtKB">
        <authorList>
            <consortium name="Ensembl"/>
        </authorList>
    </citation>
    <scope>IDENTIFICATION</scope>
</reference>